<feature type="transmembrane region" description="Helical" evidence="1">
    <location>
        <begin position="341"/>
        <end position="358"/>
    </location>
</feature>
<dbReference type="Proteomes" id="UP000199317">
    <property type="component" value="Unassembled WGS sequence"/>
</dbReference>
<keyword evidence="1" id="KW-0812">Transmembrane</keyword>
<protein>
    <submittedName>
        <fullName evidence="2">Predicted membrane protein</fullName>
    </submittedName>
</protein>
<keyword evidence="3" id="KW-1185">Reference proteome</keyword>
<feature type="transmembrane region" description="Helical" evidence="1">
    <location>
        <begin position="131"/>
        <end position="159"/>
    </location>
</feature>
<organism evidence="2 3">
    <name type="scientific">Paracidovorax cattleyae</name>
    <dbReference type="NCBI Taxonomy" id="80868"/>
    <lineage>
        <taxon>Bacteria</taxon>
        <taxon>Pseudomonadati</taxon>
        <taxon>Pseudomonadota</taxon>
        <taxon>Betaproteobacteria</taxon>
        <taxon>Burkholderiales</taxon>
        <taxon>Comamonadaceae</taxon>
        <taxon>Paracidovorax</taxon>
    </lineage>
</organism>
<gene>
    <name evidence="2" type="ORF">SAMN04489708_11213</name>
</gene>
<feature type="transmembrane region" description="Helical" evidence="1">
    <location>
        <begin position="79"/>
        <end position="99"/>
    </location>
</feature>
<feature type="transmembrane region" description="Helical" evidence="1">
    <location>
        <begin position="230"/>
        <end position="251"/>
    </location>
</feature>
<keyword evidence="1" id="KW-1133">Transmembrane helix</keyword>
<dbReference type="OrthoDB" id="5440778at2"/>
<feature type="transmembrane region" description="Helical" evidence="1">
    <location>
        <begin position="12"/>
        <end position="29"/>
    </location>
</feature>
<dbReference type="EMBL" id="FNJL01000012">
    <property type="protein sequence ID" value="SDP39451.1"/>
    <property type="molecule type" value="Genomic_DNA"/>
</dbReference>
<accession>A0A1H0SCB2</accession>
<dbReference type="Pfam" id="PF09852">
    <property type="entry name" value="DUF2079"/>
    <property type="match status" value="1"/>
</dbReference>
<feature type="transmembrane region" description="Helical" evidence="1">
    <location>
        <begin position="193"/>
        <end position="210"/>
    </location>
</feature>
<evidence type="ECO:0000313" key="3">
    <source>
        <dbReference type="Proteomes" id="UP000199317"/>
    </source>
</evidence>
<name>A0A1H0SCB2_9BURK</name>
<feature type="transmembrane region" description="Helical" evidence="1">
    <location>
        <begin position="308"/>
        <end position="329"/>
    </location>
</feature>
<dbReference type="AlphaFoldDB" id="A0A1H0SCB2"/>
<dbReference type="InterPro" id="IPR018650">
    <property type="entry name" value="STSV1_Orf64"/>
</dbReference>
<sequence length="515" mass="57192">MSGSAEVTDRRVGALLWGLAATLVGMSLLKYQALSSNWFDLGLFENVFHAYVGQEGGAGHAFFGHAQPFMGAYAYLYRWTGPLGLLALQGLALTAPAWLVWRQYGAWPAVALLLYYPLWANALFDFHFDHLAVPLLAGFYVAFERRSMAWAMACALLLAGVKEPFALQTTACGLFLLWQAWRLRGADALPRRWAAAGLVLACAGVAWFYVATQWLIPRFTGTSGGLDADAFTWLGHGIGGMLRNLLWHPWLPVTEALATPGKLLYLFVCFGMLAFVPLLSPAWLIPVLPPLLIAMLARSENYYSYGNHYTAGLIAPAIVAFAHGMPAFWRLCGRVGVPRQAAALALGAALLAGHVLLAPSPLGRLFWSDKVWSYSWRAYWPDERTRRIQVALERWVPRDESVSVATQNTVNWGHLPLREAYFAFPDGVFSAKAVPAWTSGGIAGAPPRARHADYVVLDERRPWFLLDQGCLWLHARCSDEAAATRYRNAVEETRRLYSVVYEDDGFSILRRRNNP</sequence>
<feature type="transmembrane region" description="Helical" evidence="1">
    <location>
        <begin position="105"/>
        <end position="124"/>
    </location>
</feature>
<keyword evidence="1" id="KW-0472">Membrane</keyword>
<feature type="transmembrane region" description="Helical" evidence="1">
    <location>
        <begin position="263"/>
        <end position="288"/>
    </location>
</feature>
<dbReference type="RefSeq" id="WP_143015901.1">
    <property type="nucleotide sequence ID" value="NZ_FNJL01000012.1"/>
</dbReference>
<reference evidence="3" key="1">
    <citation type="submission" date="2016-10" db="EMBL/GenBank/DDBJ databases">
        <authorList>
            <person name="Varghese N."/>
            <person name="Submissions S."/>
        </authorList>
    </citation>
    <scope>NUCLEOTIDE SEQUENCE [LARGE SCALE GENOMIC DNA]</scope>
    <source>
        <strain evidence="3">DSM 17101</strain>
    </source>
</reference>
<proteinExistence type="predicted"/>
<evidence type="ECO:0000313" key="2">
    <source>
        <dbReference type="EMBL" id="SDP39451.1"/>
    </source>
</evidence>
<evidence type="ECO:0000256" key="1">
    <source>
        <dbReference type="SAM" id="Phobius"/>
    </source>
</evidence>